<dbReference type="AlphaFoldDB" id="A0A9X7UCT7"/>
<protein>
    <submittedName>
        <fullName evidence="1">Uncharacterized protein</fullName>
    </submittedName>
</protein>
<dbReference type="Proteomes" id="UP000515377">
    <property type="component" value="Chromosome"/>
</dbReference>
<sequence length="88" mass="9599">MSFIAMSGNRKIHFRDQGCPDAVAVHNARYDGVWTAGLKLVDMEFVNSAQPLFGLHIAASIGQVAIWSLSRARDKQTIVALPVGKCML</sequence>
<evidence type="ECO:0000313" key="2">
    <source>
        <dbReference type="Proteomes" id="UP000515377"/>
    </source>
</evidence>
<evidence type="ECO:0000313" key="1">
    <source>
        <dbReference type="EMBL" id="QNG47956.1"/>
    </source>
</evidence>
<proteinExistence type="predicted"/>
<accession>A0A9X7UCT7</accession>
<reference evidence="1 2" key="1">
    <citation type="submission" date="2020-07" db="EMBL/GenBank/DDBJ databases">
        <title>Whole genome sequence of Sphingobium yanoikuyae A3.</title>
        <authorList>
            <person name="Han S.-S."/>
        </authorList>
    </citation>
    <scope>NUCLEOTIDE SEQUENCE [LARGE SCALE GENOMIC DNA]</scope>
    <source>
        <strain evidence="1 2">A3</strain>
    </source>
</reference>
<gene>
    <name evidence="1" type="ORF">H3V42_10435</name>
</gene>
<organism evidence="1 2">
    <name type="scientific">Sphingobium yanoikuyae</name>
    <name type="common">Sphingomonas yanoikuyae</name>
    <dbReference type="NCBI Taxonomy" id="13690"/>
    <lineage>
        <taxon>Bacteria</taxon>
        <taxon>Pseudomonadati</taxon>
        <taxon>Pseudomonadota</taxon>
        <taxon>Alphaproteobacteria</taxon>
        <taxon>Sphingomonadales</taxon>
        <taxon>Sphingomonadaceae</taxon>
        <taxon>Sphingobium</taxon>
    </lineage>
</organism>
<name>A0A9X7UCT7_SPHYA</name>
<dbReference type="EMBL" id="CP060122">
    <property type="protein sequence ID" value="QNG47956.1"/>
    <property type="molecule type" value="Genomic_DNA"/>
</dbReference>